<dbReference type="OrthoDB" id="433727at2759"/>
<dbReference type="Proteomes" id="UP000683925">
    <property type="component" value="Unassembled WGS sequence"/>
</dbReference>
<reference evidence="3" key="1">
    <citation type="submission" date="2021-01" db="EMBL/GenBank/DDBJ databases">
        <authorList>
            <consortium name="Genoscope - CEA"/>
            <person name="William W."/>
        </authorList>
    </citation>
    <scope>NUCLEOTIDE SEQUENCE</scope>
</reference>
<keyword evidence="4" id="KW-1185">Reference proteome</keyword>
<sequence length="845" mass="98019">MSTHNTKLGFSRSLKEVSPPQKENLSIHQVLEMFHSPYTEQLTDRKSEAIVRFCRQRSGGFLLEEIQELIEILRLSIAENNALMQPAIQKICETASVPFIKLRTSDQLKFVPKLSEFLDTLKPILFSPQQESGSQQPELRMPVIKFLKCFAEEGISEIMKEEASFEQQKKQTELSPLQHLLKNGTRNLRALNQSNLIENIIFTMQHYSKQYEYLLPLLELISSCILYRDLAAKFSNFGILKDIVYVIFECEDFRSYIVKSCFEIIWNTIEAVGVASIKLFAVEDIISGLKKLFENIMKQGYKLEDKCLRNEILILLNYLMRDEKALQYFVDKPQAHTIQSQTNFLEVLLFYATIDEVTFYNEPIRTNQLKAFFGTTSEDLEFKKLIWSGILTAVQSGNQAVLEAVKESPFIITLLLYIDPLANSYAVNRWSPPQKKEIQLHCLGILGNAIVYLKDDFYEKNGLFCLTKFLTNTQELDHKERCLKAFNNASEFEQNYKIKICDEGVMDNLIEFLQNENDNDNPLKIKELCFSIISNLCKECNKNKKLFRQKGAVELMVNALKNPNLGTSARYALYAVSVLDCLWNTILGNRKSEAIFLDSEGLYVLLEFLETCDDMHKKLTLSCLSYLMENPKAIPYFCDWNSPKTMINSTQLLVKIYVAEDQRFGVKYSDGIVTNKLRPLNPQNDPSLRTPNQQGDHKTKHMKSLRIQQEDLESDVGSEAYLVRRITEKSAEYDLRAIVFAILYRTGFDKNELLPNEKQMVEVIQLYPHFKIGEIWREIKYDLEQDKIKPTSDDYHWLMTSIEESEELVMNCMNTQGLIAREFRKVQEEELTKFYDIIRSNKLTK</sequence>
<dbReference type="PANTHER" id="PTHR14716">
    <property type="entry name" value="CILIA- AND FLAGELLA-ASSOCIATED PROTEIN 69"/>
    <property type="match status" value="1"/>
</dbReference>
<evidence type="ECO:0000259" key="2">
    <source>
        <dbReference type="Pfam" id="PF21049"/>
    </source>
</evidence>
<gene>
    <name evidence="3" type="ORF">POCTA_138.1.T0450091</name>
</gene>
<dbReference type="Pfam" id="PF21049">
    <property type="entry name" value="CFA69_ARM_rpt"/>
    <property type="match status" value="1"/>
</dbReference>
<feature type="region of interest" description="Disordered" evidence="1">
    <location>
        <begin position="679"/>
        <end position="702"/>
    </location>
</feature>
<dbReference type="AlphaFoldDB" id="A0A8S1ULB0"/>
<feature type="domain" description="Cilia- and flagella-associated protein 69 ARM repeats" evidence="2">
    <location>
        <begin position="26"/>
        <end position="779"/>
    </location>
</feature>
<evidence type="ECO:0000313" key="3">
    <source>
        <dbReference type="EMBL" id="CAD8164512.1"/>
    </source>
</evidence>
<dbReference type="InterPro" id="IPR048732">
    <property type="entry name" value="CFA69"/>
</dbReference>
<feature type="region of interest" description="Disordered" evidence="1">
    <location>
        <begin position="1"/>
        <end position="20"/>
    </location>
</feature>
<feature type="compositionally biased region" description="Polar residues" evidence="1">
    <location>
        <begin position="681"/>
        <end position="694"/>
    </location>
</feature>
<comment type="caution">
    <text evidence="3">The sequence shown here is derived from an EMBL/GenBank/DDBJ whole genome shotgun (WGS) entry which is preliminary data.</text>
</comment>
<dbReference type="EMBL" id="CAJJDP010000045">
    <property type="protein sequence ID" value="CAD8164512.1"/>
    <property type="molecule type" value="Genomic_DNA"/>
</dbReference>
<proteinExistence type="predicted"/>
<organism evidence="3 4">
    <name type="scientific">Paramecium octaurelia</name>
    <dbReference type="NCBI Taxonomy" id="43137"/>
    <lineage>
        <taxon>Eukaryota</taxon>
        <taxon>Sar</taxon>
        <taxon>Alveolata</taxon>
        <taxon>Ciliophora</taxon>
        <taxon>Intramacronucleata</taxon>
        <taxon>Oligohymenophorea</taxon>
        <taxon>Peniculida</taxon>
        <taxon>Parameciidae</taxon>
        <taxon>Paramecium</taxon>
    </lineage>
</organism>
<evidence type="ECO:0000256" key="1">
    <source>
        <dbReference type="SAM" id="MobiDB-lite"/>
    </source>
</evidence>
<dbReference type="OMA" id="QRFGVKY"/>
<dbReference type="PANTHER" id="PTHR14716:SF0">
    <property type="entry name" value="CILIA- AND FLAGELLA-ASSOCIATED PROTEIN 69"/>
    <property type="match status" value="1"/>
</dbReference>
<protein>
    <recommendedName>
        <fullName evidence="2">Cilia- and flagella-associated protein 69 ARM repeats domain-containing protein</fullName>
    </recommendedName>
</protein>
<accession>A0A8S1ULB0</accession>
<dbReference type="InterPro" id="IPR048733">
    <property type="entry name" value="CFA69_ARM_dom"/>
</dbReference>
<evidence type="ECO:0000313" key="4">
    <source>
        <dbReference type="Proteomes" id="UP000683925"/>
    </source>
</evidence>
<name>A0A8S1ULB0_PAROT</name>